<name>A0AB39HLT7_9BACI</name>
<accession>A0AB39HLT7</accession>
<gene>
    <name evidence="1" type="ORF">AB4Y30_14180</name>
</gene>
<evidence type="ECO:0008006" key="2">
    <source>
        <dbReference type="Google" id="ProtNLM"/>
    </source>
</evidence>
<reference evidence="1" key="1">
    <citation type="submission" date="2024-07" db="EMBL/GenBank/DDBJ databases">
        <title>Halotolerant mesophilic bacterium Ornithinibacillus sp. 4-3, sp. nov., isolated from soil.</title>
        <authorList>
            <person name="Sidarenka A.V."/>
            <person name="Guliayeva D.E."/>
            <person name="Leanovich S.I."/>
            <person name="Hileuskaya K.S."/>
            <person name="Akhremchuk A.E."/>
            <person name="Sikolenko M.A."/>
            <person name="Valentovich L.N."/>
        </authorList>
    </citation>
    <scope>NUCLEOTIDE SEQUENCE</scope>
    <source>
        <strain evidence="1">4-3</strain>
    </source>
</reference>
<proteinExistence type="predicted"/>
<sequence>METFLEFLKDVLKGIVRAISAYLFHKTFLNKKKTTQRRQKQKGGSRK</sequence>
<dbReference type="RefSeq" id="WP_368652869.1">
    <property type="nucleotide sequence ID" value="NZ_CP162599.1"/>
</dbReference>
<protein>
    <recommendedName>
        <fullName evidence="2">YqzL family protein</fullName>
    </recommendedName>
</protein>
<dbReference type="AlphaFoldDB" id="A0AB39HLT7"/>
<dbReference type="EMBL" id="CP162599">
    <property type="protein sequence ID" value="XDK32148.1"/>
    <property type="molecule type" value="Genomic_DNA"/>
</dbReference>
<organism evidence="1">
    <name type="scientific">Ornithinibacillus sp. 4-3</name>
    <dbReference type="NCBI Taxonomy" id="3231488"/>
    <lineage>
        <taxon>Bacteria</taxon>
        <taxon>Bacillati</taxon>
        <taxon>Bacillota</taxon>
        <taxon>Bacilli</taxon>
        <taxon>Bacillales</taxon>
        <taxon>Bacillaceae</taxon>
        <taxon>Ornithinibacillus</taxon>
    </lineage>
</organism>
<evidence type="ECO:0000313" key="1">
    <source>
        <dbReference type="EMBL" id="XDK32148.1"/>
    </source>
</evidence>